<gene>
    <name evidence="3" type="ORF">M0638_22350</name>
</gene>
<dbReference type="EMBL" id="JALPRX010000105">
    <property type="protein sequence ID" value="MCK8787119.1"/>
    <property type="molecule type" value="Genomic_DNA"/>
</dbReference>
<keyword evidence="2" id="KW-0732">Signal</keyword>
<dbReference type="AlphaFoldDB" id="A0A9X1YB02"/>
<evidence type="ECO:0008006" key="5">
    <source>
        <dbReference type="Google" id="ProtNLM"/>
    </source>
</evidence>
<evidence type="ECO:0000256" key="2">
    <source>
        <dbReference type="SAM" id="SignalP"/>
    </source>
</evidence>
<name>A0A9X1YB02_9PROT</name>
<sequence length="111" mass="10635">MHRGSTVLAGLLLLGLAMPALAQGSPAGQAAGDPGCRPAAQARPATPPAQGRGDGTAPGNAGNTGWSGGTGGSYIGTNPQGSTSASPNRHPETARGLDPIGSPQAPAGRTC</sequence>
<evidence type="ECO:0000256" key="1">
    <source>
        <dbReference type="SAM" id="MobiDB-lite"/>
    </source>
</evidence>
<dbReference type="Proteomes" id="UP001139516">
    <property type="component" value="Unassembled WGS sequence"/>
</dbReference>
<accession>A0A9X1YB02</accession>
<comment type="caution">
    <text evidence="3">The sequence shown here is derived from an EMBL/GenBank/DDBJ whole genome shotgun (WGS) entry which is preliminary data.</text>
</comment>
<reference evidence="3" key="1">
    <citation type="submission" date="2022-04" db="EMBL/GenBank/DDBJ databases">
        <title>Roseomonas acroporae sp. nov., isolated from coral Acropora digitifera.</title>
        <authorList>
            <person name="Sun H."/>
        </authorList>
    </citation>
    <scope>NUCLEOTIDE SEQUENCE</scope>
    <source>
        <strain evidence="3">NAR14</strain>
    </source>
</reference>
<evidence type="ECO:0000313" key="4">
    <source>
        <dbReference type="Proteomes" id="UP001139516"/>
    </source>
</evidence>
<keyword evidence="4" id="KW-1185">Reference proteome</keyword>
<dbReference type="RefSeq" id="WP_248669173.1">
    <property type="nucleotide sequence ID" value="NZ_JALPRX010000105.1"/>
</dbReference>
<feature type="chain" id="PRO_5040932835" description="Translation initiation factor IF-2" evidence="2">
    <location>
        <begin position="23"/>
        <end position="111"/>
    </location>
</feature>
<feature type="compositionally biased region" description="Low complexity" evidence="1">
    <location>
        <begin position="37"/>
        <end position="50"/>
    </location>
</feature>
<organism evidence="3 4">
    <name type="scientific">Roseomonas acroporae</name>
    <dbReference type="NCBI Taxonomy" id="2937791"/>
    <lineage>
        <taxon>Bacteria</taxon>
        <taxon>Pseudomonadati</taxon>
        <taxon>Pseudomonadota</taxon>
        <taxon>Alphaproteobacteria</taxon>
        <taxon>Acetobacterales</taxon>
        <taxon>Roseomonadaceae</taxon>
        <taxon>Roseomonas</taxon>
    </lineage>
</organism>
<feature type="signal peptide" evidence="2">
    <location>
        <begin position="1"/>
        <end position="22"/>
    </location>
</feature>
<protein>
    <recommendedName>
        <fullName evidence="5">Translation initiation factor IF-2</fullName>
    </recommendedName>
</protein>
<proteinExistence type="predicted"/>
<evidence type="ECO:0000313" key="3">
    <source>
        <dbReference type="EMBL" id="MCK8787119.1"/>
    </source>
</evidence>
<feature type="region of interest" description="Disordered" evidence="1">
    <location>
        <begin position="23"/>
        <end position="111"/>
    </location>
</feature>
<feature type="compositionally biased region" description="Gly residues" evidence="1">
    <location>
        <begin position="65"/>
        <end position="74"/>
    </location>
</feature>